<feature type="region of interest" description="Disordered" evidence="1">
    <location>
        <begin position="1"/>
        <end position="25"/>
    </location>
</feature>
<name>A0A212F679_DANPL</name>
<organism evidence="2 3">
    <name type="scientific">Danaus plexippus plexippus</name>
    <dbReference type="NCBI Taxonomy" id="278856"/>
    <lineage>
        <taxon>Eukaryota</taxon>
        <taxon>Metazoa</taxon>
        <taxon>Ecdysozoa</taxon>
        <taxon>Arthropoda</taxon>
        <taxon>Hexapoda</taxon>
        <taxon>Insecta</taxon>
        <taxon>Pterygota</taxon>
        <taxon>Neoptera</taxon>
        <taxon>Endopterygota</taxon>
        <taxon>Lepidoptera</taxon>
        <taxon>Glossata</taxon>
        <taxon>Ditrysia</taxon>
        <taxon>Papilionoidea</taxon>
        <taxon>Nymphalidae</taxon>
        <taxon>Danainae</taxon>
        <taxon>Danaini</taxon>
        <taxon>Danaina</taxon>
        <taxon>Danaus</taxon>
        <taxon>Danaus</taxon>
    </lineage>
</organism>
<dbReference type="Proteomes" id="UP000007151">
    <property type="component" value="Unassembled WGS sequence"/>
</dbReference>
<evidence type="ECO:0000313" key="3">
    <source>
        <dbReference type="Proteomes" id="UP000007151"/>
    </source>
</evidence>
<dbReference type="EMBL" id="AGBW02010072">
    <property type="protein sequence ID" value="OWR49245.1"/>
    <property type="molecule type" value="Genomic_DNA"/>
</dbReference>
<feature type="region of interest" description="Disordered" evidence="1">
    <location>
        <begin position="183"/>
        <end position="202"/>
    </location>
</feature>
<dbReference type="AlphaFoldDB" id="A0A212F679"/>
<comment type="caution">
    <text evidence="2">The sequence shown here is derived from an EMBL/GenBank/DDBJ whole genome shotgun (WGS) entry which is preliminary data.</text>
</comment>
<dbReference type="InParanoid" id="A0A212F679"/>
<evidence type="ECO:0000256" key="1">
    <source>
        <dbReference type="SAM" id="MobiDB-lite"/>
    </source>
</evidence>
<feature type="compositionally biased region" description="Polar residues" evidence="1">
    <location>
        <begin position="193"/>
        <end position="202"/>
    </location>
</feature>
<keyword evidence="3" id="KW-1185">Reference proteome</keyword>
<feature type="region of interest" description="Disordered" evidence="1">
    <location>
        <begin position="147"/>
        <end position="178"/>
    </location>
</feature>
<protein>
    <submittedName>
        <fullName evidence="2">Uncharacterized protein</fullName>
    </submittedName>
</protein>
<accession>A0A212F679</accession>
<reference evidence="2 3" key="1">
    <citation type="journal article" date="2011" name="Cell">
        <title>The monarch butterfly genome yields insights into long-distance migration.</title>
        <authorList>
            <person name="Zhan S."/>
            <person name="Merlin C."/>
            <person name="Boore J.L."/>
            <person name="Reppert S.M."/>
        </authorList>
    </citation>
    <scope>NUCLEOTIDE SEQUENCE [LARGE SCALE GENOMIC DNA]</scope>
    <source>
        <strain evidence="2">F-2</strain>
    </source>
</reference>
<feature type="compositionally biased region" description="Pro residues" evidence="1">
    <location>
        <begin position="152"/>
        <end position="170"/>
    </location>
</feature>
<dbReference type="KEGG" id="dpl:KGM_209466"/>
<sequence>MRRQSLCKPKTLRSSSNTWKDEQNPDSLEHAFDVMHGLEYGQLSEPAPAQRDPGRLRAERSSVRLMNYRVGSIFHSPSGCSLCGSNQASAREGCELEDVSANKPLAIFTKKTWYDEFRSVQYWNSLFIQNVTWPVVFVSEQRGAWYRSAPQPSDPPGPLTPSNQHPPSPPDFQSLTIPLQTCSAPPPPAFPTRSDSINIFYN</sequence>
<evidence type="ECO:0000313" key="2">
    <source>
        <dbReference type="EMBL" id="OWR49245.1"/>
    </source>
</evidence>
<gene>
    <name evidence="2" type="ORF">KGM_209466</name>
</gene>
<proteinExistence type="predicted"/>